<dbReference type="Proteomes" id="UP001054945">
    <property type="component" value="Unassembled WGS sequence"/>
</dbReference>
<dbReference type="EMBL" id="BPLR01020852">
    <property type="protein sequence ID" value="GIX83256.1"/>
    <property type="molecule type" value="Genomic_DNA"/>
</dbReference>
<organism evidence="1 2">
    <name type="scientific">Caerostris extrusa</name>
    <name type="common">Bark spider</name>
    <name type="synonym">Caerostris bankana</name>
    <dbReference type="NCBI Taxonomy" id="172846"/>
    <lineage>
        <taxon>Eukaryota</taxon>
        <taxon>Metazoa</taxon>
        <taxon>Ecdysozoa</taxon>
        <taxon>Arthropoda</taxon>
        <taxon>Chelicerata</taxon>
        <taxon>Arachnida</taxon>
        <taxon>Araneae</taxon>
        <taxon>Araneomorphae</taxon>
        <taxon>Entelegynae</taxon>
        <taxon>Araneoidea</taxon>
        <taxon>Araneidae</taxon>
        <taxon>Caerostris</taxon>
    </lineage>
</organism>
<proteinExistence type="predicted"/>
<keyword evidence="2" id="KW-1185">Reference proteome</keyword>
<evidence type="ECO:0000313" key="2">
    <source>
        <dbReference type="Proteomes" id="UP001054945"/>
    </source>
</evidence>
<name>A0AAV4NH23_CAEEX</name>
<reference evidence="1 2" key="1">
    <citation type="submission" date="2021-06" db="EMBL/GenBank/DDBJ databases">
        <title>Caerostris extrusa draft genome.</title>
        <authorList>
            <person name="Kono N."/>
            <person name="Arakawa K."/>
        </authorList>
    </citation>
    <scope>NUCLEOTIDE SEQUENCE [LARGE SCALE GENOMIC DNA]</scope>
</reference>
<accession>A0AAV4NH23</accession>
<evidence type="ECO:0000313" key="1">
    <source>
        <dbReference type="EMBL" id="GIX83256.1"/>
    </source>
</evidence>
<sequence>MASEEGDCWSVVGRGGRTLLARDWPGTNLSDALLNLLRFDCAFFASLLEGCLEKQLSPVLAERVFHQTQATIITN</sequence>
<dbReference type="AlphaFoldDB" id="A0AAV4NH23"/>
<gene>
    <name evidence="1" type="ORF">CEXT_477511</name>
</gene>
<protein>
    <submittedName>
        <fullName evidence="1">Uncharacterized protein</fullName>
    </submittedName>
</protein>
<comment type="caution">
    <text evidence="1">The sequence shown here is derived from an EMBL/GenBank/DDBJ whole genome shotgun (WGS) entry which is preliminary data.</text>
</comment>